<dbReference type="Pfam" id="PF01740">
    <property type="entry name" value="STAS"/>
    <property type="match status" value="1"/>
</dbReference>
<feature type="transmembrane region" description="Helical" evidence="6">
    <location>
        <begin position="340"/>
        <end position="359"/>
    </location>
</feature>
<dbReference type="CDD" id="cd07042">
    <property type="entry name" value="STAS_SulP_like_sulfate_transporter"/>
    <property type="match status" value="1"/>
</dbReference>
<evidence type="ECO:0000313" key="9">
    <source>
        <dbReference type="Proteomes" id="UP001186944"/>
    </source>
</evidence>
<accession>A0AA88YJM9</accession>
<feature type="transmembrane region" description="Helical" evidence="6">
    <location>
        <begin position="172"/>
        <end position="194"/>
    </location>
</feature>
<evidence type="ECO:0000259" key="7">
    <source>
        <dbReference type="PROSITE" id="PS50801"/>
    </source>
</evidence>
<feature type="transmembrane region" description="Helical" evidence="6">
    <location>
        <begin position="371"/>
        <end position="389"/>
    </location>
</feature>
<evidence type="ECO:0000256" key="6">
    <source>
        <dbReference type="SAM" id="Phobius"/>
    </source>
</evidence>
<organism evidence="8 9">
    <name type="scientific">Pinctada imbricata</name>
    <name type="common">Atlantic pearl-oyster</name>
    <name type="synonym">Pinctada martensii</name>
    <dbReference type="NCBI Taxonomy" id="66713"/>
    <lineage>
        <taxon>Eukaryota</taxon>
        <taxon>Metazoa</taxon>
        <taxon>Spiralia</taxon>
        <taxon>Lophotrochozoa</taxon>
        <taxon>Mollusca</taxon>
        <taxon>Bivalvia</taxon>
        <taxon>Autobranchia</taxon>
        <taxon>Pteriomorphia</taxon>
        <taxon>Pterioida</taxon>
        <taxon>Pterioidea</taxon>
        <taxon>Pteriidae</taxon>
        <taxon>Pinctada</taxon>
    </lineage>
</organism>
<dbReference type="SUPFAM" id="SSF52091">
    <property type="entry name" value="SpoIIaa-like"/>
    <property type="match status" value="1"/>
</dbReference>
<comment type="subcellular location">
    <subcellularLocation>
        <location evidence="1">Membrane</location>
        <topology evidence="1">Multi-pass membrane protein</topology>
    </subcellularLocation>
</comment>
<dbReference type="Gene3D" id="3.30.750.24">
    <property type="entry name" value="STAS domain"/>
    <property type="match status" value="1"/>
</dbReference>
<feature type="transmembrane region" description="Helical" evidence="6">
    <location>
        <begin position="253"/>
        <end position="273"/>
    </location>
</feature>
<dbReference type="AlphaFoldDB" id="A0AA88YJM9"/>
<feature type="compositionally biased region" description="Polar residues" evidence="5">
    <location>
        <begin position="705"/>
        <end position="720"/>
    </location>
</feature>
<keyword evidence="2 6" id="KW-0812">Transmembrane</keyword>
<evidence type="ECO:0000313" key="8">
    <source>
        <dbReference type="EMBL" id="KAK3102941.1"/>
    </source>
</evidence>
<dbReference type="PANTHER" id="PTHR11814">
    <property type="entry name" value="SULFATE TRANSPORTER"/>
    <property type="match status" value="1"/>
</dbReference>
<dbReference type="Pfam" id="PF00916">
    <property type="entry name" value="Sulfate_transp"/>
    <property type="match status" value="1"/>
</dbReference>
<feature type="domain" description="STAS" evidence="7">
    <location>
        <begin position="522"/>
        <end position="696"/>
    </location>
</feature>
<gene>
    <name evidence="8" type="ORF">FSP39_015122</name>
</gene>
<comment type="caution">
    <text evidence="8">The sequence shown here is derived from an EMBL/GenBank/DDBJ whole genome shotgun (WGS) entry which is preliminary data.</text>
</comment>
<dbReference type="InterPro" id="IPR036513">
    <property type="entry name" value="STAS_dom_sf"/>
</dbReference>
<evidence type="ECO:0000256" key="2">
    <source>
        <dbReference type="ARBA" id="ARBA00022692"/>
    </source>
</evidence>
<dbReference type="InterPro" id="IPR001902">
    <property type="entry name" value="SLC26A/SulP_fam"/>
</dbReference>
<feature type="compositionally biased region" description="Basic and acidic residues" evidence="5">
    <location>
        <begin position="27"/>
        <end position="64"/>
    </location>
</feature>
<dbReference type="GO" id="GO:0016020">
    <property type="term" value="C:membrane"/>
    <property type="evidence" value="ECO:0007669"/>
    <property type="project" value="UniProtKB-SubCell"/>
</dbReference>
<proteinExistence type="predicted"/>
<keyword evidence="4 6" id="KW-0472">Membrane</keyword>
<feature type="region of interest" description="Disordered" evidence="5">
    <location>
        <begin position="1"/>
        <end position="68"/>
    </location>
</feature>
<keyword evidence="9" id="KW-1185">Reference proteome</keyword>
<dbReference type="GO" id="GO:0055085">
    <property type="term" value="P:transmembrane transport"/>
    <property type="evidence" value="ECO:0007669"/>
    <property type="project" value="InterPro"/>
</dbReference>
<dbReference type="NCBIfam" id="TIGR00815">
    <property type="entry name" value="sulP"/>
    <property type="match status" value="1"/>
</dbReference>
<evidence type="ECO:0000256" key="3">
    <source>
        <dbReference type="ARBA" id="ARBA00022989"/>
    </source>
</evidence>
<dbReference type="Proteomes" id="UP001186944">
    <property type="component" value="Unassembled WGS sequence"/>
</dbReference>
<reference evidence="8" key="1">
    <citation type="submission" date="2019-08" db="EMBL/GenBank/DDBJ databases">
        <title>The improved chromosome-level genome for the pearl oyster Pinctada fucata martensii using PacBio sequencing and Hi-C.</title>
        <authorList>
            <person name="Zheng Z."/>
        </authorList>
    </citation>
    <scope>NUCLEOTIDE SEQUENCE</scope>
    <source>
        <strain evidence="8">ZZ-2019</strain>
        <tissue evidence="8">Adductor muscle</tissue>
    </source>
</reference>
<evidence type="ECO:0000256" key="1">
    <source>
        <dbReference type="ARBA" id="ARBA00004141"/>
    </source>
</evidence>
<feature type="transmembrane region" description="Helical" evidence="6">
    <location>
        <begin position="473"/>
        <end position="498"/>
    </location>
</feature>
<sequence length="872" mass="96535">MTDNKGYVPDGEPDRPTPGQRVQGRGPVEKKPKEKVKKETKTDKKGTKESGKDVGREKDPKENIGKQLRKMCKIRTEFEIIPKTSSNGDVVSKDADSKIGNGTIHENGLDGTFAVASLMVGSAIEKGMKSTSLVVSTCSNVTTMVPSNMTNDSIAKYTHECVSNEADVQLQFAMAVSMMAGFIMLGMGLLRLGFVTTYLSDPLISGFTTGAACHVFTSQITHIFGISVTRYSGAFKLIFTYRDFFEAIPNTNAITLITSVLCIAFVYCIKEFINNNPKIKPKLKMPVPVELIAVVLGTVISFAIDLDGTYDVKNVGDIPKGLPIPSVPNFSLLPTVISDAFAIAIVVFAVSVSMGKILARKHEYEIDSNQELIAFAMTGIVGSFFSSYLASASLSRSLIQEQVGGVTQLTGLVSCALLLLVLLVLAPYFKTLPKCVLAAIIIVALKGMFRQLLELPRLWRLSKIDFFVWVSTFLATVILDVDLGLLVGVVIAILSIVFRVQRPYVCLLGQMPGTDIYRDVSVYKEAEPAPGIRIFRFENALFFVSVEHFKTKLYEMTCNPRHLKNEIRQAKKKINKEKQDWETRKISFSRGSTGSQTHEVEINLDNTSHKSFNTSIALPNAGFHTIILDCSTWSFIDSMGVKALSTVVTEYRDVDVNIYLALCKGGVREMFEKTGFFDLLDRENMFVSIHDAVLQAQNKRAIQGDRSVSVQDGGSNLSSRRASDASVGNRIADGAPQVEGDVLINTLYPPKHSSTTHENASHSMFGLQIPYSDNNAVKTLVRRAAILPLIPLDAIDDVWFEALEDRDDADITDYVTEQWVESDSLVWKHFGNQRPRTTNNLEGWHSKLKRIVQHAHPIIYTTIQTFKDLERQ</sequence>
<protein>
    <recommendedName>
        <fullName evidence="7">STAS domain-containing protein</fullName>
    </recommendedName>
</protein>
<feature type="transmembrane region" description="Helical" evidence="6">
    <location>
        <begin position="409"/>
        <end position="429"/>
    </location>
</feature>
<dbReference type="InterPro" id="IPR011547">
    <property type="entry name" value="SLC26A/SulP_dom"/>
</dbReference>
<keyword evidence="3 6" id="KW-1133">Transmembrane helix</keyword>
<dbReference type="InterPro" id="IPR002645">
    <property type="entry name" value="STAS_dom"/>
</dbReference>
<dbReference type="PROSITE" id="PS50801">
    <property type="entry name" value="STAS"/>
    <property type="match status" value="1"/>
</dbReference>
<evidence type="ECO:0000256" key="4">
    <source>
        <dbReference type="ARBA" id="ARBA00023136"/>
    </source>
</evidence>
<evidence type="ECO:0000256" key="5">
    <source>
        <dbReference type="SAM" id="MobiDB-lite"/>
    </source>
</evidence>
<feature type="transmembrane region" description="Helical" evidence="6">
    <location>
        <begin position="285"/>
        <end position="304"/>
    </location>
</feature>
<feature type="region of interest" description="Disordered" evidence="5">
    <location>
        <begin position="705"/>
        <end position="727"/>
    </location>
</feature>
<dbReference type="EMBL" id="VSWD01000005">
    <property type="protein sequence ID" value="KAK3102941.1"/>
    <property type="molecule type" value="Genomic_DNA"/>
</dbReference>
<name>A0AA88YJM9_PINIB</name>